<dbReference type="RefSeq" id="WP_012593505.1">
    <property type="nucleotide sequence ID" value="NC_011726.1"/>
</dbReference>
<dbReference type="Pfam" id="PF05685">
    <property type="entry name" value="Uma2"/>
    <property type="match status" value="1"/>
</dbReference>
<protein>
    <recommendedName>
        <fullName evidence="1">Putative restriction endonuclease domain-containing protein</fullName>
    </recommendedName>
</protein>
<dbReference type="eggNOG" id="COG4636">
    <property type="taxonomic scope" value="Bacteria"/>
</dbReference>
<dbReference type="AlphaFoldDB" id="B7K1S1"/>
<evidence type="ECO:0000313" key="3">
    <source>
        <dbReference type="Proteomes" id="UP000008204"/>
    </source>
</evidence>
<dbReference type="OrthoDB" id="5768410at2"/>
<dbReference type="PANTHER" id="PTHR47152">
    <property type="entry name" value="SLR2084 PROTEIN-RELATED"/>
    <property type="match status" value="1"/>
</dbReference>
<name>B7K1S1_RIPO1</name>
<dbReference type="EMBL" id="CP001287">
    <property type="protein sequence ID" value="ACK64228.1"/>
    <property type="molecule type" value="Genomic_DNA"/>
</dbReference>
<dbReference type="Gene3D" id="3.90.1570.10">
    <property type="entry name" value="tt1808, chain A"/>
    <property type="match status" value="1"/>
</dbReference>
<accession>B7K1S1</accession>
<dbReference type="STRING" id="41431.PCC8801_0122"/>
<dbReference type="SUPFAM" id="SSF52980">
    <property type="entry name" value="Restriction endonuclease-like"/>
    <property type="match status" value="1"/>
</dbReference>
<dbReference type="InterPro" id="IPR008538">
    <property type="entry name" value="Uma2"/>
</dbReference>
<proteinExistence type="predicted"/>
<dbReference type="CDD" id="cd06260">
    <property type="entry name" value="DUF820-like"/>
    <property type="match status" value="1"/>
</dbReference>
<dbReference type="InterPro" id="IPR011335">
    <property type="entry name" value="Restrct_endonuc-II-like"/>
</dbReference>
<dbReference type="InterPro" id="IPR012296">
    <property type="entry name" value="Nuclease_put_TT1808"/>
</dbReference>
<organism evidence="2 3">
    <name type="scientific">Rippkaea orientalis (strain PCC 8801 / RF-1)</name>
    <name type="common">Cyanothece sp. (strain PCC 8801)</name>
    <dbReference type="NCBI Taxonomy" id="41431"/>
    <lineage>
        <taxon>Bacteria</taxon>
        <taxon>Bacillati</taxon>
        <taxon>Cyanobacteriota</taxon>
        <taxon>Cyanophyceae</taxon>
        <taxon>Oscillatoriophycideae</taxon>
        <taxon>Chroococcales</taxon>
        <taxon>Aphanothecaceae</taxon>
        <taxon>Rippkaea</taxon>
        <taxon>Rippkaea orientalis</taxon>
    </lineage>
</organism>
<dbReference type="KEGG" id="cyp:PCC8801_0122"/>
<keyword evidence="3" id="KW-1185">Reference proteome</keyword>
<sequence length="203" mass="23906">MMSLISLPALANWQTSLEDSEQRLILTGISWEQYEQFLQVFGDISTYRTTYLEGILEIMSPSRRHEISKKSIARMLEVYLEQAEIDFWGLGSTTFRVKEGEAGKEPDECYCLYTEKELPDLVIEVIITSGSIKLLEVYRRLGVLEVWLWQNQQLEIYYLDNAQYFLQEKSQLLPNLDFNLFCQFINHPNPRLAMKEFRQKITN</sequence>
<reference evidence="3" key="1">
    <citation type="journal article" date="2011" name="MBio">
        <title>Novel metabolic attributes of the genus Cyanothece, comprising a group of unicellular nitrogen-fixing Cyanobacteria.</title>
        <authorList>
            <person name="Bandyopadhyay A."/>
            <person name="Elvitigala T."/>
            <person name="Welsh E."/>
            <person name="Stockel J."/>
            <person name="Liberton M."/>
            <person name="Min H."/>
            <person name="Sherman L.A."/>
            <person name="Pakrasi H.B."/>
        </authorList>
    </citation>
    <scope>NUCLEOTIDE SEQUENCE [LARGE SCALE GENOMIC DNA]</scope>
    <source>
        <strain evidence="3">PCC 8801</strain>
    </source>
</reference>
<dbReference type="PANTHER" id="PTHR47152:SF4">
    <property type="entry name" value="SLR0445 PROTEIN"/>
    <property type="match status" value="1"/>
</dbReference>
<gene>
    <name evidence="2" type="ordered locus">PCC8801_0122</name>
</gene>
<evidence type="ECO:0000313" key="2">
    <source>
        <dbReference type="EMBL" id="ACK64228.1"/>
    </source>
</evidence>
<dbReference type="HOGENOM" id="CLU_098557_1_0_3"/>
<feature type="domain" description="Putative restriction endonuclease" evidence="1">
    <location>
        <begin position="31"/>
        <end position="172"/>
    </location>
</feature>
<dbReference type="Proteomes" id="UP000008204">
    <property type="component" value="Chromosome"/>
</dbReference>
<evidence type="ECO:0000259" key="1">
    <source>
        <dbReference type="Pfam" id="PF05685"/>
    </source>
</evidence>